<feature type="domain" description="GFO/IDH/MocA-like oxidoreductase" evidence="2">
    <location>
        <begin position="128"/>
        <end position="251"/>
    </location>
</feature>
<dbReference type="SUPFAM" id="SSF55347">
    <property type="entry name" value="Glyceraldehyde-3-phosphate dehydrogenase-like, C-terminal domain"/>
    <property type="match status" value="1"/>
</dbReference>
<dbReference type="Pfam" id="PF22725">
    <property type="entry name" value="GFO_IDH_MocA_C3"/>
    <property type="match status" value="1"/>
</dbReference>
<name>A0A8H9N446_VIBVL</name>
<proteinExistence type="predicted"/>
<dbReference type="Proteomes" id="UP000863257">
    <property type="component" value="Unassembled WGS sequence"/>
</dbReference>
<dbReference type="InterPro" id="IPR055170">
    <property type="entry name" value="GFO_IDH_MocA-like_dom"/>
</dbReference>
<dbReference type="Pfam" id="PF01408">
    <property type="entry name" value="GFO_IDH_MocA"/>
    <property type="match status" value="1"/>
</dbReference>
<dbReference type="RefSeq" id="WP_154186469.1">
    <property type="nucleotide sequence ID" value="NZ_CP035784.1"/>
</dbReference>
<accession>A0A8H9N446</accession>
<dbReference type="EMBL" id="DACRBY010000039">
    <property type="protein sequence ID" value="HAS8542460.1"/>
    <property type="molecule type" value="Genomic_DNA"/>
</dbReference>
<evidence type="ECO:0000259" key="1">
    <source>
        <dbReference type="Pfam" id="PF01408"/>
    </source>
</evidence>
<comment type="caution">
    <text evidence="3">The sequence shown here is derived from an EMBL/GenBank/DDBJ whole genome shotgun (WGS) entry which is preliminary data.</text>
</comment>
<feature type="domain" description="Gfo/Idh/MocA-like oxidoreductase N-terminal" evidence="1">
    <location>
        <begin position="3"/>
        <end position="118"/>
    </location>
</feature>
<gene>
    <name evidence="3" type="ORF">I7730_21950</name>
</gene>
<dbReference type="PANTHER" id="PTHR43377">
    <property type="entry name" value="BILIVERDIN REDUCTASE A"/>
    <property type="match status" value="1"/>
</dbReference>
<dbReference type="Gene3D" id="3.40.50.720">
    <property type="entry name" value="NAD(P)-binding Rossmann-like Domain"/>
    <property type="match status" value="1"/>
</dbReference>
<reference evidence="3" key="2">
    <citation type="submission" date="2019-01" db="EMBL/GenBank/DDBJ databases">
        <authorList>
            <consortium name="NCBI Pathogen Detection Project"/>
        </authorList>
    </citation>
    <scope>NUCLEOTIDE SEQUENCE</scope>
    <source>
        <strain evidence="3">BCW_3452</strain>
    </source>
</reference>
<dbReference type="SUPFAM" id="SSF51735">
    <property type="entry name" value="NAD(P)-binding Rossmann-fold domains"/>
    <property type="match status" value="1"/>
</dbReference>
<dbReference type="PANTHER" id="PTHR43377:SF1">
    <property type="entry name" value="BILIVERDIN REDUCTASE A"/>
    <property type="match status" value="1"/>
</dbReference>
<dbReference type="InterPro" id="IPR000683">
    <property type="entry name" value="Gfo/Idh/MocA-like_OxRdtase_N"/>
</dbReference>
<dbReference type="InterPro" id="IPR036291">
    <property type="entry name" value="NAD(P)-bd_dom_sf"/>
</dbReference>
<dbReference type="Gene3D" id="3.30.360.10">
    <property type="entry name" value="Dihydrodipicolinate Reductase, domain 2"/>
    <property type="match status" value="1"/>
</dbReference>
<sequence>MERVAVVGLGNIATRHRRNLKQLFPNALLYAMSASGRVPQETVNDADLLVTSIEELIDQRVQLVIIASPAPFHAAHAIPLIEAGIAVLIEKPVTASQADEQRLRQVALQHDTPVAVAYCLRYLSSALEMKALLAAGKIGELYHAHVEIGQYLPDWRPSKDYRDSVSAKASLGGGALLELSHEFDYTQWLLGDLTLEHAILRQTKELGLDVEDSADMLLSTSKQAIVHMHLDFLQRKAHRQCRFVGSKGALEWDLIDNEIRFVTPQGSQVLYSEPKWDKNQMYTAMLADFVAQIHQQPNQCVSLAEAAQSVELIEEIKQRFPITSVPGELKGE</sequence>
<organism evidence="3">
    <name type="scientific">Vibrio vulnificus</name>
    <dbReference type="NCBI Taxonomy" id="672"/>
    <lineage>
        <taxon>Bacteria</taxon>
        <taxon>Pseudomonadati</taxon>
        <taxon>Pseudomonadota</taxon>
        <taxon>Gammaproteobacteria</taxon>
        <taxon>Vibrionales</taxon>
        <taxon>Vibrionaceae</taxon>
        <taxon>Vibrio</taxon>
    </lineage>
</organism>
<dbReference type="InterPro" id="IPR051450">
    <property type="entry name" value="Gfo/Idh/MocA_Oxidoreductases"/>
</dbReference>
<evidence type="ECO:0000313" key="3">
    <source>
        <dbReference type="EMBL" id="HAS8542460.1"/>
    </source>
</evidence>
<protein>
    <submittedName>
        <fullName evidence="3">Gfo/Idh/MocA family oxidoreductase</fullName>
    </submittedName>
</protein>
<reference evidence="3" key="1">
    <citation type="journal article" date="2018" name="Genome Biol.">
        <title>SKESA: strategic k-mer extension for scrupulous assemblies.</title>
        <authorList>
            <person name="Souvorov A."/>
            <person name="Agarwala R."/>
            <person name="Lipman D.J."/>
        </authorList>
    </citation>
    <scope>NUCLEOTIDE SEQUENCE</scope>
    <source>
        <strain evidence="3">BCW_3452</strain>
    </source>
</reference>
<dbReference type="GO" id="GO:0000166">
    <property type="term" value="F:nucleotide binding"/>
    <property type="evidence" value="ECO:0007669"/>
    <property type="project" value="InterPro"/>
</dbReference>
<dbReference type="AlphaFoldDB" id="A0A8H9N446"/>
<evidence type="ECO:0000259" key="2">
    <source>
        <dbReference type="Pfam" id="PF22725"/>
    </source>
</evidence>